<organism evidence="2 3">
    <name type="scientific">Dendrothele bispora (strain CBS 962.96)</name>
    <dbReference type="NCBI Taxonomy" id="1314807"/>
    <lineage>
        <taxon>Eukaryota</taxon>
        <taxon>Fungi</taxon>
        <taxon>Dikarya</taxon>
        <taxon>Basidiomycota</taxon>
        <taxon>Agaricomycotina</taxon>
        <taxon>Agaricomycetes</taxon>
        <taxon>Agaricomycetidae</taxon>
        <taxon>Agaricales</taxon>
        <taxon>Agaricales incertae sedis</taxon>
        <taxon>Dendrothele</taxon>
    </lineage>
</organism>
<dbReference type="InterPro" id="IPR010730">
    <property type="entry name" value="HET"/>
</dbReference>
<dbReference type="Pfam" id="PF06985">
    <property type="entry name" value="HET"/>
    <property type="match status" value="1"/>
</dbReference>
<dbReference type="EMBL" id="ML179286">
    <property type="protein sequence ID" value="THU92189.1"/>
    <property type="molecule type" value="Genomic_DNA"/>
</dbReference>
<protein>
    <recommendedName>
        <fullName evidence="1">Heterokaryon incompatibility domain-containing protein</fullName>
    </recommendedName>
</protein>
<dbReference type="AlphaFoldDB" id="A0A4S8LRR7"/>
<keyword evidence="3" id="KW-1185">Reference proteome</keyword>
<name>A0A4S8LRR7_DENBC</name>
<feature type="domain" description="Heterokaryon incompatibility" evidence="1">
    <location>
        <begin position="159"/>
        <end position="271"/>
    </location>
</feature>
<dbReference type="PANTHER" id="PTHR33112:SF16">
    <property type="entry name" value="HETEROKARYON INCOMPATIBILITY DOMAIN-CONTAINING PROTEIN"/>
    <property type="match status" value="1"/>
</dbReference>
<gene>
    <name evidence="2" type="ORF">K435DRAFT_726383</name>
</gene>
<evidence type="ECO:0000259" key="1">
    <source>
        <dbReference type="Pfam" id="PF06985"/>
    </source>
</evidence>
<proteinExistence type="predicted"/>
<dbReference type="PANTHER" id="PTHR33112">
    <property type="entry name" value="DOMAIN PROTEIN, PUTATIVE-RELATED"/>
    <property type="match status" value="1"/>
</dbReference>
<evidence type="ECO:0000313" key="3">
    <source>
        <dbReference type="Proteomes" id="UP000297245"/>
    </source>
</evidence>
<reference evidence="2 3" key="1">
    <citation type="journal article" date="2019" name="Nat. Ecol. Evol.">
        <title>Megaphylogeny resolves global patterns of mushroom evolution.</title>
        <authorList>
            <person name="Varga T."/>
            <person name="Krizsan K."/>
            <person name="Foldi C."/>
            <person name="Dima B."/>
            <person name="Sanchez-Garcia M."/>
            <person name="Sanchez-Ramirez S."/>
            <person name="Szollosi G.J."/>
            <person name="Szarkandi J.G."/>
            <person name="Papp V."/>
            <person name="Albert L."/>
            <person name="Andreopoulos W."/>
            <person name="Angelini C."/>
            <person name="Antonin V."/>
            <person name="Barry K.W."/>
            <person name="Bougher N.L."/>
            <person name="Buchanan P."/>
            <person name="Buyck B."/>
            <person name="Bense V."/>
            <person name="Catcheside P."/>
            <person name="Chovatia M."/>
            <person name="Cooper J."/>
            <person name="Damon W."/>
            <person name="Desjardin D."/>
            <person name="Finy P."/>
            <person name="Geml J."/>
            <person name="Haridas S."/>
            <person name="Hughes K."/>
            <person name="Justo A."/>
            <person name="Karasinski D."/>
            <person name="Kautmanova I."/>
            <person name="Kiss B."/>
            <person name="Kocsube S."/>
            <person name="Kotiranta H."/>
            <person name="LaButti K.M."/>
            <person name="Lechner B.E."/>
            <person name="Liimatainen K."/>
            <person name="Lipzen A."/>
            <person name="Lukacs Z."/>
            <person name="Mihaltcheva S."/>
            <person name="Morgado L.N."/>
            <person name="Niskanen T."/>
            <person name="Noordeloos M.E."/>
            <person name="Ohm R.A."/>
            <person name="Ortiz-Santana B."/>
            <person name="Ovrebo C."/>
            <person name="Racz N."/>
            <person name="Riley R."/>
            <person name="Savchenko A."/>
            <person name="Shiryaev A."/>
            <person name="Soop K."/>
            <person name="Spirin V."/>
            <person name="Szebenyi C."/>
            <person name="Tomsovsky M."/>
            <person name="Tulloss R.E."/>
            <person name="Uehling J."/>
            <person name="Grigoriev I.V."/>
            <person name="Vagvolgyi C."/>
            <person name="Papp T."/>
            <person name="Martin F.M."/>
            <person name="Miettinen O."/>
            <person name="Hibbett D.S."/>
            <person name="Nagy L.G."/>
        </authorList>
    </citation>
    <scope>NUCLEOTIDE SEQUENCE [LARGE SCALE GENOMIC DNA]</scope>
    <source>
        <strain evidence="2 3">CBS 962.96</strain>
    </source>
</reference>
<evidence type="ECO:0000313" key="2">
    <source>
        <dbReference type="EMBL" id="THU92189.1"/>
    </source>
</evidence>
<dbReference type="Proteomes" id="UP000297245">
    <property type="component" value="Unassembled WGS sequence"/>
</dbReference>
<dbReference type="OrthoDB" id="5125733at2759"/>
<accession>A0A4S8LRR7</accession>
<sequence length="629" mass="71628">MSTEEREVPFVSLPWGELHESANDCHFCRLLCQDVLEDAKKPSLLGGKETFVVYLGIRPRGSGFVLEIGTRLGLRQQRYTVCLTSEDNISAHTTLREVVPPKNTDMCFSHVLKCIENCTTRHDECRELTLTALPTRVLDCSDPAQVRLVISDSATKGHYATLSYVWGEDQPYRTTAENISDYSTLIEKRFIPKTVHDAIVVTHKIGLRYLWVDSFCIMQDLDEDKAKEIANIRTYFSQAYITIIAEGPTRASEGFLNERLSEWNCSPTALPFRCLNGPVGMVHLYRERPPPTEIINSRAWCLEEHVLSPRCLLFCTHAVQYECPLARTNINGSSMWLEDFIPLLPRSASNRVDSWFRLLRDYTLRELTKPKDKLVAFAGIAELFHEMWPESRYVAGLWTHHFPESLLWVNNAALQQMRDTTRLDKARYRAPSWSWAAVDGSIGTSLTAPCRYRGRPLPAPTVMCCIKQCETRLKWEGSPYGEVTSGLLVIEAGVMPAVMEWDFEEHFGVLVRVKPGEDIKPPYSSEDWLGFYLPDAVEVLDVRRQVILIALLEAEGAVHGLVLVIFTKVDERLYNSKPKRVHTLSSMSEFTSQLTSQNECNDSPYCSQTVDMVNLVRKLRCQYAPEDIN</sequence>